<keyword evidence="5" id="KW-0560">Oxidoreductase</keyword>
<evidence type="ECO:0000256" key="2">
    <source>
        <dbReference type="ARBA" id="ARBA00013457"/>
    </source>
</evidence>
<dbReference type="PANTHER" id="PTHR32332:SF20">
    <property type="entry name" value="2-NITROPROPANE DIOXYGENASE-LIKE PROTEIN"/>
    <property type="match status" value="1"/>
</dbReference>
<dbReference type="STRING" id="1714264.BTO30_15850"/>
<keyword evidence="6" id="KW-0223">Dioxygenase</keyword>
<dbReference type="Gene3D" id="3.20.20.70">
    <property type="entry name" value="Aldolase class I"/>
    <property type="match status" value="1"/>
</dbReference>
<evidence type="ECO:0000313" key="6">
    <source>
        <dbReference type="EMBL" id="OLN21280.1"/>
    </source>
</evidence>
<dbReference type="GO" id="GO:0018580">
    <property type="term" value="F:nitronate monooxygenase activity"/>
    <property type="evidence" value="ECO:0007669"/>
    <property type="project" value="InterPro"/>
</dbReference>
<dbReference type="InterPro" id="IPR013785">
    <property type="entry name" value="Aldolase_TIM"/>
</dbReference>
<accession>A0A1Q8Q1S4</accession>
<evidence type="ECO:0000256" key="4">
    <source>
        <dbReference type="ARBA" id="ARBA00022643"/>
    </source>
</evidence>
<dbReference type="InterPro" id="IPR004136">
    <property type="entry name" value="NMO"/>
</dbReference>
<dbReference type="AlphaFoldDB" id="A0A1Q8Q1S4"/>
<evidence type="ECO:0000256" key="3">
    <source>
        <dbReference type="ARBA" id="ARBA00022630"/>
    </source>
</evidence>
<keyword evidence="4" id="KW-0288">FMN</keyword>
<evidence type="ECO:0000256" key="5">
    <source>
        <dbReference type="ARBA" id="ARBA00023002"/>
    </source>
</evidence>
<reference evidence="6 7" key="1">
    <citation type="submission" date="2016-12" db="EMBL/GenBank/DDBJ databases">
        <title>Domibacillus antri genome sequencing.</title>
        <authorList>
            <person name="Verma A."/>
            <person name="Krishnamurthi S."/>
        </authorList>
    </citation>
    <scope>NUCLEOTIDE SEQUENCE [LARGE SCALE GENOMIC DNA]</scope>
    <source>
        <strain evidence="6 7">XD80</strain>
    </source>
</reference>
<protein>
    <recommendedName>
        <fullName evidence="2">Probable nitronate monooxygenase</fullName>
    </recommendedName>
</protein>
<dbReference type="OrthoDB" id="9778912at2"/>
<name>A0A1Q8Q1S4_9BACI</name>
<dbReference type="EMBL" id="MSDU01000060">
    <property type="protein sequence ID" value="OLN21280.1"/>
    <property type="molecule type" value="Genomic_DNA"/>
</dbReference>
<evidence type="ECO:0000256" key="1">
    <source>
        <dbReference type="ARBA" id="ARBA00003535"/>
    </source>
</evidence>
<gene>
    <name evidence="6" type="ORF">BTO30_15850</name>
</gene>
<proteinExistence type="predicted"/>
<dbReference type="RefSeq" id="WP_075399668.1">
    <property type="nucleotide sequence ID" value="NZ_MSDU01000060.1"/>
</dbReference>
<sequence>MRNRISAVLDVSFPIIESGMAFIGDGTLAAAVSNAGGFGQVAAAGHSTKEFKKQIETASSLTNKPFGVNVPISRVTIEHEYFSIIYEYRHLLKAVSLGAGDPRPFIEPLKKWGLKVIAVGGTVKHAVNAETHGTDIFVCEGFEAGGRNSPYELTLFSLLPQVAKAVSLPVAAAGGIVDGKGVLAAFSLGAEGVQMGTRFIASKESPAHAHYKKRLVETTDTDTVILERSIERINRVIRDKLPNEILSLEKAPTSFEELYPYINGLRNKAAAIDGNLEDGWLHTGQSAGLIDSIDSVEDIIQNVMKELKTARQKESVSIKGV</sequence>
<dbReference type="Pfam" id="PF03060">
    <property type="entry name" value="NMO"/>
    <property type="match status" value="1"/>
</dbReference>
<dbReference type="Proteomes" id="UP000185568">
    <property type="component" value="Unassembled WGS sequence"/>
</dbReference>
<keyword evidence="7" id="KW-1185">Reference proteome</keyword>
<comment type="caution">
    <text evidence="6">The sequence shown here is derived from an EMBL/GenBank/DDBJ whole genome shotgun (WGS) entry which is preliminary data.</text>
</comment>
<comment type="function">
    <text evidence="1">Nitronate monooxygenase that uses molecular oxygen to catalyze the oxidative denitrification of alkyl nitronates. Acts on propionate 3-nitronate (P3N), the presumed physiological substrate. Probably functions in the detoxification of P3N, a metabolic poison produced by plants and fungi as a defense mechanism.</text>
</comment>
<keyword evidence="3" id="KW-0285">Flavoprotein</keyword>
<organism evidence="6 7">
    <name type="scientific">Domibacillus antri</name>
    <dbReference type="NCBI Taxonomy" id="1714264"/>
    <lineage>
        <taxon>Bacteria</taxon>
        <taxon>Bacillati</taxon>
        <taxon>Bacillota</taxon>
        <taxon>Bacilli</taxon>
        <taxon>Bacillales</taxon>
        <taxon>Bacillaceae</taxon>
        <taxon>Domibacillus</taxon>
    </lineage>
</organism>
<evidence type="ECO:0000313" key="7">
    <source>
        <dbReference type="Proteomes" id="UP000185568"/>
    </source>
</evidence>
<dbReference type="PANTHER" id="PTHR32332">
    <property type="entry name" value="2-NITROPROPANE DIOXYGENASE"/>
    <property type="match status" value="1"/>
</dbReference>
<dbReference type="GO" id="GO:0051213">
    <property type="term" value="F:dioxygenase activity"/>
    <property type="evidence" value="ECO:0007669"/>
    <property type="project" value="UniProtKB-KW"/>
</dbReference>
<dbReference type="CDD" id="cd04730">
    <property type="entry name" value="NPD_like"/>
    <property type="match status" value="1"/>
</dbReference>
<dbReference type="SUPFAM" id="SSF51412">
    <property type="entry name" value="Inosine monophosphate dehydrogenase (IMPDH)"/>
    <property type="match status" value="1"/>
</dbReference>